<dbReference type="EMBL" id="MDER01000024">
    <property type="protein sequence ID" value="ODP30155.1"/>
    <property type="molecule type" value="Genomic_DNA"/>
</dbReference>
<evidence type="ECO:0000313" key="2">
    <source>
        <dbReference type="EMBL" id="ODP30155.1"/>
    </source>
</evidence>
<evidence type="ECO:0008006" key="4">
    <source>
        <dbReference type="Google" id="ProtNLM"/>
    </source>
</evidence>
<proteinExistence type="predicted"/>
<keyword evidence="3" id="KW-1185">Reference proteome</keyword>
<comment type="caution">
    <text evidence="2">The sequence shown here is derived from an EMBL/GenBank/DDBJ whole genome shotgun (WGS) entry which is preliminary data.</text>
</comment>
<reference evidence="2 3" key="1">
    <citation type="submission" date="2016-08" db="EMBL/GenBank/DDBJ databases">
        <title>Genome sequencing of Paenibacillus sp. TI45-13ar, isolated from Korean traditional nuruk.</title>
        <authorList>
            <person name="Kim S.-J."/>
        </authorList>
    </citation>
    <scope>NUCLEOTIDE SEQUENCE [LARGE SCALE GENOMIC DNA]</scope>
    <source>
        <strain evidence="2 3">TI45-13ar</strain>
    </source>
</reference>
<name>A0A1E3LAG0_9BACL</name>
<evidence type="ECO:0000313" key="3">
    <source>
        <dbReference type="Proteomes" id="UP000094578"/>
    </source>
</evidence>
<accession>A0A1E3LAG0</accession>
<dbReference type="InterPro" id="IPR047741">
    <property type="entry name" value="DIP1984-like"/>
</dbReference>
<organism evidence="2 3">
    <name type="scientific">Paenibacillus nuruki</name>
    <dbReference type="NCBI Taxonomy" id="1886670"/>
    <lineage>
        <taxon>Bacteria</taxon>
        <taxon>Bacillati</taxon>
        <taxon>Bacillota</taxon>
        <taxon>Bacilli</taxon>
        <taxon>Bacillales</taxon>
        <taxon>Paenibacillaceae</taxon>
        <taxon>Paenibacillus</taxon>
    </lineage>
</organism>
<dbReference type="PATRIC" id="fig|1886670.3.peg.413"/>
<dbReference type="CDD" id="cd12208">
    <property type="entry name" value="DIP1984-like"/>
    <property type="match status" value="1"/>
</dbReference>
<protein>
    <recommendedName>
        <fullName evidence="4">Septicolysin</fullName>
    </recommendedName>
</protein>
<keyword evidence="1" id="KW-0175">Coiled coil</keyword>
<dbReference type="RefSeq" id="WP_069325875.1">
    <property type="nucleotide sequence ID" value="NZ_MDER01000024.1"/>
</dbReference>
<evidence type="ECO:0000256" key="1">
    <source>
        <dbReference type="SAM" id="Coils"/>
    </source>
</evidence>
<dbReference type="NCBIfam" id="NF038048">
    <property type="entry name" value="DIP1984_fam"/>
    <property type="match status" value="1"/>
</dbReference>
<gene>
    <name evidence="2" type="ORF">PTI45_00397</name>
</gene>
<dbReference type="Proteomes" id="UP000094578">
    <property type="component" value="Unassembled WGS sequence"/>
</dbReference>
<dbReference type="AlphaFoldDB" id="A0A1E3LAG0"/>
<dbReference type="Pfam" id="PF20935">
    <property type="entry name" value="DUF6847"/>
    <property type="match status" value="1"/>
</dbReference>
<dbReference type="Gene3D" id="6.10.320.10">
    <property type="match status" value="1"/>
</dbReference>
<feature type="coiled-coil region" evidence="1">
    <location>
        <begin position="120"/>
        <end position="147"/>
    </location>
</feature>
<sequence>MKLAEALIVRSDVQKRIEQMKVRLSRSAKVQEGEKPPERPNELLKEMGHLLTELNVLIKRINRTNAQVIFENETTLADALADRDTLGLRRNILNDLMHTASIKQDRYTKSEVRFLATVNIGTLQEEMDHLAKTYRELDTRIQELNWKTDLVD</sequence>